<evidence type="ECO:0000259" key="2">
    <source>
        <dbReference type="Pfam" id="PF02540"/>
    </source>
</evidence>
<evidence type="ECO:0000256" key="1">
    <source>
        <dbReference type="PIRSR" id="PIRSR006661-1"/>
    </source>
</evidence>
<feature type="active site" description="Nucleophile and sulfur donor" evidence="1">
    <location>
        <position position="176"/>
    </location>
</feature>
<dbReference type="InterPro" id="IPR022310">
    <property type="entry name" value="NAD/GMP_synthase"/>
</dbReference>
<dbReference type="InterPro" id="IPR005232">
    <property type="entry name" value="LarE"/>
</dbReference>
<dbReference type="GO" id="GO:0016783">
    <property type="term" value="F:sulfurtransferase activity"/>
    <property type="evidence" value="ECO:0007669"/>
    <property type="project" value="InterPro"/>
</dbReference>
<dbReference type="Pfam" id="PF02540">
    <property type="entry name" value="NAD_synthase"/>
    <property type="match status" value="1"/>
</dbReference>
<dbReference type="InterPro" id="IPR014729">
    <property type="entry name" value="Rossmann-like_a/b/a_fold"/>
</dbReference>
<dbReference type="OrthoDB" id="9776919at2"/>
<dbReference type="NCBIfam" id="TIGR00268">
    <property type="entry name" value="ATP-dependent sacrificial sulfur transferase LarE"/>
    <property type="match status" value="1"/>
</dbReference>
<dbReference type="PANTHER" id="PTHR43169:SF2">
    <property type="entry name" value="NAD_GMP SYNTHASE DOMAIN-CONTAINING PROTEIN"/>
    <property type="match status" value="1"/>
</dbReference>
<sequence length="279" mass="31600">MDELHLKKEKLYDYLKSLGSLAVAFSGGVDSSFLLKCAHDVLSDNVIAITARSSTFPKRELNEAIEFAKEYGIRQIIIDSDELDIKGFRENPVDRCYYCKSELFAKIKKVAEENNIKYIAEGSNMDDLGDYRPGLKAARECGAISPLRTAGLTKNDIRALSKEMGLKTWDKPSFACLASRIPYGQTITKEKLLLIDKAEQFLIDLGFKQIRVRHHGEIARIELLPEDMIKIFQDGLREKIHDYFKSLGFTYITLDLNGYKTGSMNATLDKKIIDNAKIK</sequence>
<dbReference type="InterPro" id="IPR052188">
    <property type="entry name" value="Ni-pincer_cofactor_biosynth"/>
</dbReference>
<evidence type="ECO:0000313" key="4">
    <source>
        <dbReference type="Proteomes" id="UP000032431"/>
    </source>
</evidence>
<reference evidence="4" key="1">
    <citation type="submission" date="2014-07" db="EMBL/GenBank/DDBJ databases">
        <authorList>
            <person name="Wibberg D."/>
        </authorList>
    </citation>
    <scope>NUCLEOTIDE SEQUENCE [LARGE SCALE GENOMIC DNA]</scope>
    <source>
        <strain evidence="4">DG5</strain>
    </source>
</reference>
<dbReference type="AlphaFoldDB" id="A0A078KP81"/>
<dbReference type="PATRIC" id="fig|29343.3.peg.1215"/>
<dbReference type="PANTHER" id="PTHR43169">
    <property type="entry name" value="EXSB FAMILY PROTEIN"/>
    <property type="match status" value="1"/>
</dbReference>
<dbReference type="CDD" id="cd01990">
    <property type="entry name" value="LarE-like"/>
    <property type="match status" value="1"/>
</dbReference>
<dbReference type="STRING" id="29343.CCDG5_1156"/>
<name>A0A078KP81_9FIRM</name>
<dbReference type="PIRSF" id="PIRSF006661">
    <property type="entry name" value="PP-lp_UCP006661"/>
    <property type="match status" value="1"/>
</dbReference>
<gene>
    <name evidence="3" type="ORF">CCDG5_1156</name>
</gene>
<dbReference type="Proteomes" id="UP000032431">
    <property type="component" value="Chromosome I"/>
</dbReference>
<dbReference type="KEGG" id="ccel:CCDG5_1156"/>
<keyword evidence="4" id="KW-1185">Reference proteome</keyword>
<proteinExistence type="predicted"/>
<dbReference type="SUPFAM" id="SSF52402">
    <property type="entry name" value="Adenine nucleotide alpha hydrolases-like"/>
    <property type="match status" value="1"/>
</dbReference>
<dbReference type="EMBL" id="LM995447">
    <property type="protein sequence ID" value="CDZ24273.1"/>
    <property type="molecule type" value="Genomic_DNA"/>
</dbReference>
<protein>
    <recommendedName>
        <fullName evidence="2">NAD/GMP synthase domain-containing protein</fullName>
    </recommendedName>
</protein>
<feature type="domain" description="NAD/GMP synthase" evidence="2">
    <location>
        <begin position="20"/>
        <end position="82"/>
    </location>
</feature>
<dbReference type="Gene3D" id="3.40.50.620">
    <property type="entry name" value="HUPs"/>
    <property type="match status" value="1"/>
</dbReference>
<organism evidence="3 4">
    <name type="scientific">[Clostridium] cellulosi</name>
    <dbReference type="NCBI Taxonomy" id="29343"/>
    <lineage>
        <taxon>Bacteria</taxon>
        <taxon>Bacillati</taxon>
        <taxon>Bacillota</taxon>
        <taxon>Clostridia</taxon>
        <taxon>Eubacteriales</taxon>
        <taxon>Oscillospiraceae</taxon>
        <taxon>Oscillospiraceae incertae sedis</taxon>
    </lineage>
</organism>
<evidence type="ECO:0000313" key="3">
    <source>
        <dbReference type="EMBL" id="CDZ24273.1"/>
    </source>
</evidence>
<dbReference type="HOGENOM" id="CLU_061181_2_0_9"/>
<dbReference type="GO" id="GO:0006163">
    <property type="term" value="P:purine nucleotide metabolic process"/>
    <property type="evidence" value="ECO:0007669"/>
    <property type="project" value="UniProtKB-ARBA"/>
</dbReference>
<accession>A0A078KP81</accession>